<keyword evidence="1" id="KW-0472">Membrane</keyword>
<dbReference type="EMBL" id="JANJPK010000003">
    <property type="protein sequence ID" value="MCR1231939.1"/>
    <property type="molecule type" value="Genomic_DNA"/>
</dbReference>
<feature type="transmembrane region" description="Helical" evidence="1">
    <location>
        <begin position="20"/>
        <end position="42"/>
    </location>
</feature>
<gene>
    <name evidence="4" type="ORF">ERS132385_01413</name>
    <name evidence="3" type="ORF">ERS132392_00801</name>
    <name evidence="2" type="ORF">ERS132393_00336</name>
    <name evidence="5" type="ORF">ERS132525_00560</name>
    <name evidence="6" type="ORF">NQD44_02200</name>
</gene>
<feature type="transmembrane region" description="Helical" evidence="1">
    <location>
        <begin position="62"/>
        <end position="80"/>
    </location>
</feature>
<evidence type="ECO:0000313" key="5">
    <source>
        <dbReference type="EMBL" id="CYX36026.1"/>
    </source>
</evidence>
<evidence type="ECO:0000313" key="2">
    <source>
        <dbReference type="EMBL" id="CYU35508.1"/>
    </source>
</evidence>
<evidence type="ECO:0000256" key="1">
    <source>
        <dbReference type="SAM" id="Phobius"/>
    </source>
</evidence>
<evidence type="ECO:0000313" key="10">
    <source>
        <dbReference type="Proteomes" id="UP000074664"/>
    </source>
</evidence>
<feature type="transmembrane region" description="Helical" evidence="1">
    <location>
        <begin position="221"/>
        <end position="241"/>
    </location>
</feature>
<evidence type="ECO:0000313" key="4">
    <source>
        <dbReference type="EMBL" id="CYU67584.1"/>
    </source>
</evidence>
<proteinExistence type="predicted"/>
<feature type="transmembrane region" description="Helical" evidence="1">
    <location>
        <begin position="149"/>
        <end position="166"/>
    </location>
</feature>
<accession>A0A123STT8</accession>
<protein>
    <submittedName>
        <fullName evidence="2">Tn5252, Orf23</fullName>
    </submittedName>
</protein>
<dbReference type="AlphaFoldDB" id="A0A123STT8"/>
<dbReference type="RefSeq" id="WP_024401645.1">
    <property type="nucleotide sequence ID" value="NZ_CEDH01000171.1"/>
</dbReference>
<evidence type="ECO:0000313" key="3">
    <source>
        <dbReference type="EMBL" id="CYU44750.1"/>
    </source>
</evidence>
<dbReference type="EMBL" id="FIGG01000001">
    <property type="protein sequence ID" value="CYU35508.1"/>
    <property type="molecule type" value="Genomic_DNA"/>
</dbReference>
<organism evidence="6 11">
    <name type="scientific">Streptococcus suis</name>
    <dbReference type="NCBI Taxonomy" id="1307"/>
    <lineage>
        <taxon>Bacteria</taxon>
        <taxon>Bacillati</taxon>
        <taxon>Bacillota</taxon>
        <taxon>Bacilli</taxon>
        <taxon>Lactobacillales</taxon>
        <taxon>Streptococcaceae</taxon>
        <taxon>Streptococcus</taxon>
    </lineage>
</organism>
<evidence type="ECO:0000313" key="11">
    <source>
        <dbReference type="Proteomes" id="UP001206089"/>
    </source>
</evidence>
<dbReference type="Proteomes" id="UP000074664">
    <property type="component" value="Unassembled WGS sequence"/>
</dbReference>
<evidence type="ECO:0000313" key="8">
    <source>
        <dbReference type="Proteomes" id="UP000072530"/>
    </source>
</evidence>
<dbReference type="EMBL" id="FIGH01000003">
    <property type="protein sequence ID" value="CYU44750.1"/>
    <property type="molecule type" value="Genomic_DNA"/>
</dbReference>
<evidence type="ECO:0000313" key="6">
    <source>
        <dbReference type="EMBL" id="MCR1231939.1"/>
    </source>
</evidence>
<dbReference type="EMBL" id="FILR01000004">
    <property type="protein sequence ID" value="CYX36026.1"/>
    <property type="molecule type" value="Genomic_DNA"/>
</dbReference>
<feature type="transmembrane region" description="Helical" evidence="1">
    <location>
        <begin position="178"/>
        <end position="201"/>
    </location>
</feature>
<evidence type="ECO:0000313" key="7">
    <source>
        <dbReference type="Proteomes" id="UP000071601"/>
    </source>
</evidence>
<evidence type="ECO:0000313" key="9">
    <source>
        <dbReference type="Proteomes" id="UP000073434"/>
    </source>
</evidence>
<dbReference type="Proteomes" id="UP000072530">
    <property type="component" value="Unassembled WGS sequence"/>
</dbReference>
<dbReference type="Proteomes" id="UP001206089">
    <property type="component" value="Unassembled WGS sequence"/>
</dbReference>
<reference evidence="6" key="2">
    <citation type="submission" date="2022-07" db="EMBL/GenBank/DDBJ databases">
        <authorList>
            <person name="Peng Z."/>
        </authorList>
    </citation>
    <scope>NUCLEOTIDE SEQUENCE</scope>
    <source>
        <strain evidence="6">2022WUSS069</strain>
    </source>
</reference>
<keyword evidence="1" id="KW-0812">Transmembrane</keyword>
<dbReference type="Proteomes" id="UP000071601">
    <property type="component" value="Unassembled WGS sequence"/>
</dbReference>
<name>A0A123STT8_STRSU</name>
<reference evidence="7 8" key="1">
    <citation type="submission" date="2016-02" db="EMBL/GenBank/DDBJ databases">
        <authorList>
            <consortium name="Pathogen Informatics"/>
        </authorList>
    </citation>
    <scope>NUCLEOTIDE SEQUENCE [LARGE SCALE GENOMIC DNA]</scope>
    <source>
        <strain evidence="4 9">LSS23</strain>
        <strain evidence="3 10">LSS30</strain>
        <strain evidence="2 8">LSS31</strain>
        <strain evidence="5 7">SS985</strain>
    </source>
</reference>
<keyword evidence="1" id="KW-1133">Transmembrane helix</keyword>
<dbReference type="EMBL" id="FIFW01000014">
    <property type="protein sequence ID" value="CYU67584.1"/>
    <property type="molecule type" value="Genomic_DNA"/>
</dbReference>
<sequence length="249" mass="27613">MDLTDLMNSLNQYSPQTNQIMEAMAGALRPTGLILIGIFFLIELVERTSELKLEGGTMTPRLFGEIAFYYLIAFLLVWQFDIVLDATIELGNALQKIADKVVPAKEVDTAINLDGVKGYWMKTAMNAIGGFTHYISGIVIKVTMMLRYYQIYIAGVLGPVIVAFFVNRSLRSIAINFLKLIGAYALQGLVVLVIVRLYPYIVTDSILQLNDMGAWDSFKHAFSSIARGIIFIMLVVGSGRYSKSIMGVS</sequence>
<dbReference type="Proteomes" id="UP000073434">
    <property type="component" value="Unassembled WGS sequence"/>
</dbReference>